<dbReference type="Pfam" id="PF00150">
    <property type="entry name" value="Cellulase"/>
    <property type="match status" value="1"/>
</dbReference>
<keyword evidence="3" id="KW-0964">Secreted</keyword>
<comment type="catalytic activity">
    <reaction evidence="8">
        <text>Successive hydrolysis of beta-D-glucose units from the non-reducing ends of (1-&gt;3)-beta-D-glucans, releasing alpha-glucose.</text>
        <dbReference type="EC" id="3.2.1.58"/>
    </reaction>
</comment>
<dbReference type="AlphaFoldDB" id="A0AAN9YPQ7"/>
<evidence type="ECO:0000313" key="14">
    <source>
        <dbReference type="Proteomes" id="UP001320420"/>
    </source>
</evidence>
<gene>
    <name evidence="13" type="ORF">SLS62_005370</name>
</gene>
<dbReference type="GO" id="GO:0009986">
    <property type="term" value="C:cell surface"/>
    <property type="evidence" value="ECO:0007669"/>
    <property type="project" value="TreeGrafter"/>
</dbReference>
<evidence type="ECO:0000256" key="9">
    <source>
        <dbReference type="ARBA" id="ARBA00038929"/>
    </source>
</evidence>
<dbReference type="InterPro" id="IPR050386">
    <property type="entry name" value="Glycosyl_hydrolase_5"/>
</dbReference>
<organism evidence="13 14">
    <name type="scientific">Diatrype stigma</name>
    <dbReference type="NCBI Taxonomy" id="117547"/>
    <lineage>
        <taxon>Eukaryota</taxon>
        <taxon>Fungi</taxon>
        <taxon>Dikarya</taxon>
        <taxon>Ascomycota</taxon>
        <taxon>Pezizomycotina</taxon>
        <taxon>Sordariomycetes</taxon>
        <taxon>Xylariomycetidae</taxon>
        <taxon>Xylariales</taxon>
        <taxon>Diatrypaceae</taxon>
        <taxon>Diatrype</taxon>
    </lineage>
</organism>
<reference evidence="13 14" key="1">
    <citation type="submission" date="2024-02" db="EMBL/GenBank/DDBJ databases">
        <title>De novo assembly and annotation of 12 fungi associated with fruit tree decline syndrome in Ontario, Canada.</title>
        <authorList>
            <person name="Sulman M."/>
            <person name="Ellouze W."/>
            <person name="Ilyukhin E."/>
        </authorList>
    </citation>
    <scope>NUCLEOTIDE SEQUENCE [LARGE SCALE GENOMIC DNA]</scope>
    <source>
        <strain evidence="13 14">M11/M66-122</strain>
    </source>
</reference>
<evidence type="ECO:0000256" key="10">
    <source>
        <dbReference type="RuleBase" id="RU361153"/>
    </source>
</evidence>
<keyword evidence="14" id="KW-1185">Reference proteome</keyword>
<sequence length="647" mass="72749">MALYRIFPVAIAAIALLVGTSIAVPPHAFSEIKRDLKFNFGVEKIRGVNLGGWLLLEPWITPSIFEATAESVLDEYTFAQSLGPDEARSRLEKHWSSWITEGDFYDIASKGLNFVRIPIGYWAVRPIQGEPYVQGAYGYLEKALYWAQNANLKVIIDLHGAPLSQNGFDNSGKRGGVQWGQGDSVANTLATINKIRDDFASHPAVAAIELLNEPMGPQLDMNMVRQFVADGWRNLQGSSVAVAFHDAFVGVTSWNDWGNDMLPLLLDTHHYEVFDAAQLSMNIDGHVGTACGFGTAMASSNKWTVAGEWTGAMTDCAKWLNGRGVGARYDGTFNFNGQTSQYIGSCEGKSSGTVEQLTEADRANIQRYISAQMTAYEKAAGWIFWAWKTEAAPEWDFQKLANAGLIPQPLSSKDAKSEEDYDPHNDELNLLFELRHDLLDVTQFKLPLVSVNFEARVIALAWAREQGVAIHTRDGSHCPILVCPFDQMRDVLYFTHNQWDECIREHYDRMFEPDLVERNLEMRVDVKRMAVPEEALRQSETNILAEMFEQFSWVDVIFILCGVQPDSQLVDGITLRVQQRWELENAEGGAFFWNHDRRGFDFKDGERIPVYEPVYRLIEDASGELGVELIRSQIRGLEIRLASAIKV</sequence>
<dbReference type="EC" id="3.2.1.58" evidence="9"/>
<dbReference type="GO" id="GO:0009251">
    <property type="term" value="P:glucan catabolic process"/>
    <property type="evidence" value="ECO:0007669"/>
    <property type="project" value="TreeGrafter"/>
</dbReference>
<dbReference type="InterPro" id="IPR017853">
    <property type="entry name" value="GH"/>
</dbReference>
<dbReference type="GO" id="GO:0005576">
    <property type="term" value="C:extracellular region"/>
    <property type="evidence" value="ECO:0007669"/>
    <property type="project" value="UniProtKB-SubCell"/>
</dbReference>
<evidence type="ECO:0000256" key="11">
    <source>
        <dbReference type="SAM" id="SignalP"/>
    </source>
</evidence>
<dbReference type="GO" id="GO:0004338">
    <property type="term" value="F:glucan exo-1,3-beta-glucosidase activity"/>
    <property type="evidence" value="ECO:0007669"/>
    <property type="project" value="UniProtKB-EC"/>
</dbReference>
<keyword evidence="5 10" id="KW-0378">Hydrolase</keyword>
<dbReference type="SUPFAM" id="SSF51445">
    <property type="entry name" value="(Trans)glycosidases"/>
    <property type="match status" value="1"/>
</dbReference>
<accession>A0AAN9YPQ7</accession>
<evidence type="ECO:0000256" key="1">
    <source>
        <dbReference type="ARBA" id="ARBA00004613"/>
    </source>
</evidence>
<dbReference type="InterPro" id="IPR001547">
    <property type="entry name" value="Glyco_hydro_5"/>
</dbReference>
<feature type="domain" description="Glycoside hydrolase family 5" evidence="12">
    <location>
        <begin position="91"/>
        <end position="219"/>
    </location>
</feature>
<keyword evidence="6 10" id="KW-0326">Glycosidase</keyword>
<evidence type="ECO:0000313" key="13">
    <source>
        <dbReference type="EMBL" id="KAK7752601.1"/>
    </source>
</evidence>
<evidence type="ECO:0000256" key="5">
    <source>
        <dbReference type="ARBA" id="ARBA00022801"/>
    </source>
</evidence>
<comment type="subcellular location">
    <subcellularLocation>
        <location evidence="1">Secreted</location>
    </subcellularLocation>
</comment>
<dbReference type="EMBL" id="JAKJXP020000036">
    <property type="protein sequence ID" value="KAK7752601.1"/>
    <property type="molecule type" value="Genomic_DNA"/>
</dbReference>
<evidence type="ECO:0000256" key="3">
    <source>
        <dbReference type="ARBA" id="ARBA00022525"/>
    </source>
</evidence>
<evidence type="ECO:0000256" key="8">
    <source>
        <dbReference type="ARBA" id="ARBA00036824"/>
    </source>
</evidence>
<dbReference type="GO" id="GO:0071555">
    <property type="term" value="P:cell wall organization"/>
    <property type="evidence" value="ECO:0007669"/>
    <property type="project" value="UniProtKB-KW"/>
</dbReference>
<feature type="chain" id="PRO_5042975045" description="glucan 1,3-beta-glucosidase" evidence="11">
    <location>
        <begin position="24"/>
        <end position="647"/>
    </location>
</feature>
<dbReference type="PANTHER" id="PTHR31297:SF1">
    <property type="entry name" value="GLUCAN 1,3-BETA-GLUCOSIDASE I_II-RELATED"/>
    <property type="match status" value="1"/>
</dbReference>
<evidence type="ECO:0000256" key="4">
    <source>
        <dbReference type="ARBA" id="ARBA00022729"/>
    </source>
</evidence>
<comment type="similarity">
    <text evidence="2 10">Belongs to the glycosyl hydrolase 5 (cellulase A) family.</text>
</comment>
<dbReference type="PANTHER" id="PTHR31297">
    <property type="entry name" value="GLUCAN ENDO-1,6-BETA-GLUCOSIDASE B"/>
    <property type="match status" value="1"/>
</dbReference>
<protein>
    <recommendedName>
        <fullName evidence="9">glucan 1,3-beta-glucosidase</fullName>
        <ecNumber evidence="9">3.2.1.58</ecNumber>
    </recommendedName>
</protein>
<proteinExistence type="inferred from homology"/>
<dbReference type="Proteomes" id="UP001320420">
    <property type="component" value="Unassembled WGS sequence"/>
</dbReference>
<evidence type="ECO:0000256" key="7">
    <source>
        <dbReference type="ARBA" id="ARBA00023316"/>
    </source>
</evidence>
<feature type="signal peptide" evidence="11">
    <location>
        <begin position="1"/>
        <end position="23"/>
    </location>
</feature>
<name>A0AAN9YPQ7_9PEZI</name>
<evidence type="ECO:0000259" key="12">
    <source>
        <dbReference type="Pfam" id="PF00150"/>
    </source>
</evidence>
<comment type="caution">
    <text evidence="13">The sequence shown here is derived from an EMBL/GenBank/DDBJ whole genome shotgun (WGS) entry which is preliminary data.</text>
</comment>
<keyword evidence="7" id="KW-0961">Cell wall biogenesis/degradation</keyword>
<evidence type="ECO:0000256" key="2">
    <source>
        <dbReference type="ARBA" id="ARBA00005641"/>
    </source>
</evidence>
<evidence type="ECO:0000256" key="6">
    <source>
        <dbReference type="ARBA" id="ARBA00023295"/>
    </source>
</evidence>
<dbReference type="Gene3D" id="3.20.20.80">
    <property type="entry name" value="Glycosidases"/>
    <property type="match status" value="1"/>
</dbReference>
<keyword evidence="4 11" id="KW-0732">Signal</keyword>